<dbReference type="AlphaFoldDB" id="A0A160INK8"/>
<dbReference type="Proteomes" id="UP000076623">
    <property type="component" value="Chromosome"/>
</dbReference>
<organism evidence="2 3">
    <name type="scientific">Fictibacillus phosphorivorans</name>
    <dbReference type="NCBI Taxonomy" id="1221500"/>
    <lineage>
        <taxon>Bacteria</taxon>
        <taxon>Bacillati</taxon>
        <taxon>Bacillota</taxon>
        <taxon>Bacilli</taxon>
        <taxon>Bacillales</taxon>
        <taxon>Fictibacillaceae</taxon>
        <taxon>Fictibacillus</taxon>
    </lineage>
</organism>
<dbReference type="KEGG" id="fpn:ABE65_011940"/>
<evidence type="ECO:0000313" key="3">
    <source>
        <dbReference type="Proteomes" id="UP000076623"/>
    </source>
</evidence>
<dbReference type="Gene3D" id="3.40.50.880">
    <property type="match status" value="1"/>
</dbReference>
<sequence length="112" mass="12275">MLILPGGDFLGPLSPYFVKLLKDFNSEQIPIAAIGEGVSLLSRAGLLEGRTYTTSSPSAPYPEGLFVNKSVVEDKNFITAKANAFLDLGLLIGKRMNCIENVEEYNFYKGIR</sequence>
<dbReference type="EMBL" id="CP015378">
    <property type="protein sequence ID" value="ANC77470.1"/>
    <property type="molecule type" value="Genomic_DNA"/>
</dbReference>
<dbReference type="STRING" id="1221500.ABE65_011940"/>
<evidence type="ECO:0000313" key="2">
    <source>
        <dbReference type="EMBL" id="ANC77470.1"/>
    </source>
</evidence>
<dbReference type="InterPro" id="IPR029062">
    <property type="entry name" value="Class_I_gatase-like"/>
</dbReference>
<dbReference type="SUPFAM" id="SSF52317">
    <property type="entry name" value="Class I glutamine amidotransferase-like"/>
    <property type="match status" value="1"/>
</dbReference>
<dbReference type="InterPro" id="IPR002818">
    <property type="entry name" value="DJ-1/PfpI"/>
</dbReference>
<keyword evidence="3" id="KW-1185">Reference proteome</keyword>
<name>A0A160INK8_9BACL</name>
<feature type="domain" description="DJ-1/PfpI" evidence="1">
    <location>
        <begin position="2"/>
        <end position="84"/>
    </location>
</feature>
<dbReference type="Pfam" id="PF01965">
    <property type="entry name" value="DJ-1_PfpI"/>
    <property type="match status" value="1"/>
</dbReference>
<reference evidence="2 3" key="1">
    <citation type="submission" date="2016-04" db="EMBL/GenBank/DDBJ databases">
        <title>Complete genome sequence of Fictibacillus phosphorivorans G25-29, a strain toxic to nematodes.</title>
        <authorList>
            <person name="Zheng Z."/>
        </authorList>
    </citation>
    <scope>NUCLEOTIDE SEQUENCE [LARGE SCALE GENOMIC DNA]</scope>
    <source>
        <strain evidence="2 3">G25-29</strain>
    </source>
</reference>
<protein>
    <recommendedName>
        <fullName evidence="1">DJ-1/PfpI domain-containing protein</fullName>
    </recommendedName>
</protein>
<evidence type="ECO:0000259" key="1">
    <source>
        <dbReference type="Pfam" id="PF01965"/>
    </source>
</evidence>
<accession>A0A160INK8</accession>
<proteinExistence type="predicted"/>
<gene>
    <name evidence="2" type="ORF">ABE65_011940</name>
</gene>